<gene>
    <name evidence="1" type="ORF">PanWU01x14_353110</name>
</gene>
<dbReference type="OrthoDB" id="10293152at2759"/>
<dbReference type="EMBL" id="JXTB01000733">
    <property type="protein sequence ID" value="PON33392.1"/>
    <property type="molecule type" value="Genomic_DNA"/>
</dbReference>
<keyword evidence="2" id="KW-1185">Reference proteome</keyword>
<protein>
    <submittedName>
        <fullName evidence="1">Uncharacterized protein</fullName>
    </submittedName>
</protein>
<evidence type="ECO:0000313" key="1">
    <source>
        <dbReference type="EMBL" id="PON33392.1"/>
    </source>
</evidence>
<organism evidence="1 2">
    <name type="scientific">Parasponia andersonii</name>
    <name type="common">Sponia andersonii</name>
    <dbReference type="NCBI Taxonomy" id="3476"/>
    <lineage>
        <taxon>Eukaryota</taxon>
        <taxon>Viridiplantae</taxon>
        <taxon>Streptophyta</taxon>
        <taxon>Embryophyta</taxon>
        <taxon>Tracheophyta</taxon>
        <taxon>Spermatophyta</taxon>
        <taxon>Magnoliopsida</taxon>
        <taxon>eudicotyledons</taxon>
        <taxon>Gunneridae</taxon>
        <taxon>Pentapetalae</taxon>
        <taxon>rosids</taxon>
        <taxon>fabids</taxon>
        <taxon>Rosales</taxon>
        <taxon>Cannabaceae</taxon>
        <taxon>Parasponia</taxon>
    </lineage>
</organism>
<reference evidence="2" key="1">
    <citation type="submission" date="2016-06" db="EMBL/GenBank/DDBJ databases">
        <title>Parallel loss of symbiosis genes in relatives of nitrogen-fixing non-legume Parasponia.</title>
        <authorList>
            <person name="Van Velzen R."/>
            <person name="Holmer R."/>
            <person name="Bu F."/>
            <person name="Rutten L."/>
            <person name="Van Zeijl A."/>
            <person name="Liu W."/>
            <person name="Santuari L."/>
            <person name="Cao Q."/>
            <person name="Sharma T."/>
            <person name="Shen D."/>
            <person name="Roswanjaya Y."/>
            <person name="Wardhani T."/>
            <person name="Kalhor M.S."/>
            <person name="Jansen J."/>
            <person name="Van den Hoogen J."/>
            <person name="Gungor B."/>
            <person name="Hartog M."/>
            <person name="Hontelez J."/>
            <person name="Verver J."/>
            <person name="Yang W.-C."/>
            <person name="Schijlen E."/>
            <person name="Repin R."/>
            <person name="Schilthuizen M."/>
            <person name="Schranz E."/>
            <person name="Heidstra R."/>
            <person name="Miyata K."/>
            <person name="Fedorova E."/>
            <person name="Kohlen W."/>
            <person name="Bisseling T."/>
            <person name="Smit S."/>
            <person name="Geurts R."/>
        </authorList>
    </citation>
    <scope>NUCLEOTIDE SEQUENCE [LARGE SCALE GENOMIC DNA]</scope>
    <source>
        <strain evidence="2">cv. WU1-14</strain>
    </source>
</reference>
<accession>A0A2P5AA29</accession>
<evidence type="ECO:0000313" key="2">
    <source>
        <dbReference type="Proteomes" id="UP000237105"/>
    </source>
</evidence>
<comment type="caution">
    <text evidence="1">The sequence shown here is derived from an EMBL/GenBank/DDBJ whole genome shotgun (WGS) entry which is preliminary data.</text>
</comment>
<proteinExistence type="predicted"/>
<dbReference type="Proteomes" id="UP000237105">
    <property type="component" value="Unassembled WGS sequence"/>
</dbReference>
<sequence length="106" mass="12237">MISLCGEPLVYLNRRHCNRDVKILAIVDCFHHGNAVRTLDVLCWILARGYKYCRYNVAGVSIISTKSTCNGRARKVLEHVKLYKSIYVGFQNLLHHVFLDYSLTHN</sequence>
<dbReference type="AlphaFoldDB" id="A0A2P5AA29"/>
<name>A0A2P5AA29_PARAD</name>